<keyword evidence="2" id="KW-0732">Signal</keyword>
<feature type="compositionally biased region" description="Low complexity" evidence="1">
    <location>
        <begin position="1244"/>
        <end position="1260"/>
    </location>
</feature>
<evidence type="ECO:0000256" key="1">
    <source>
        <dbReference type="SAM" id="MobiDB-lite"/>
    </source>
</evidence>
<keyword evidence="4" id="KW-1185">Reference proteome</keyword>
<comment type="caution">
    <text evidence="3">The sequence shown here is derived from an EMBL/GenBank/DDBJ whole genome shotgun (WGS) entry which is preliminary data.</text>
</comment>
<feature type="chain" id="PRO_5047127245" evidence="2">
    <location>
        <begin position="33"/>
        <end position="1296"/>
    </location>
</feature>
<feature type="signal peptide" evidence="2">
    <location>
        <begin position="1"/>
        <end position="32"/>
    </location>
</feature>
<evidence type="ECO:0000256" key="2">
    <source>
        <dbReference type="SAM" id="SignalP"/>
    </source>
</evidence>
<evidence type="ECO:0000313" key="4">
    <source>
        <dbReference type="Proteomes" id="UP001071777"/>
    </source>
</evidence>
<feature type="compositionally biased region" description="Low complexity" evidence="1">
    <location>
        <begin position="1195"/>
        <end position="1209"/>
    </location>
</feature>
<protein>
    <submittedName>
        <fullName evidence="3">Uncharacterized protein</fullName>
    </submittedName>
</protein>
<dbReference type="Proteomes" id="UP001071777">
    <property type="component" value="Unassembled WGS sequence"/>
</dbReference>
<organism evidence="3 4">
    <name type="scientific">Cryptosporidium canis</name>
    <dbReference type="NCBI Taxonomy" id="195482"/>
    <lineage>
        <taxon>Eukaryota</taxon>
        <taxon>Sar</taxon>
        <taxon>Alveolata</taxon>
        <taxon>Apicomplexa</taxon>
        <taxon>Conoidasida</taxon>
        <taxon>Coccidia</taxon>
        <taxon>Eucoccidiorida</taxon>
        <taxon>Eimeriorina</taxon>
        <taxon>Cryptosporidiidae</taxon>
        <taxon>Cryptosporidium</taxon>
    </lineage>
</organism>
<feature type="compositionally biased region" description="Polar residues" evidence="1">
    <location>
        <begin position="1216"/>
        <end position="1238"/>
    </location>
</feature>
<dbReference type="EMBL" id="JAPCXB010000003">
    <property type="protein sequence ID" value="KAJ1615426.1"/>
    <property type="molecule type" value="Genomic_DNA"/>
</dbReference>
<feature type="region of interest" description="Disordered" evidence="1">
    <location>
        <begin position="1192"/>
        <end position="1285"/>
    </location>
</feature>
<gene>
    <name evidence="3" type="ORF">OJ252_135</name>
</gene>
<accession>A0ABQ8PBU8</accession>
<name>A0ABQ8PBU8_9CRYT</name>
<evidence type="ECO:0000313" key="3">
    <source>
        <dbReference type="EMBL" id="KAJ1615426.1"/>
    </source>
</evidence>
<reference evidence="3" key="1">
    <citation type="submission" date="2022-10" db="EMBL/GenBank/DDBJ databases">
        <title>Adaptive evolution leads to modifications in subtelomeric GC content in a zoonotic Cryptosporidium species.</title>
        <authorList>
            <person name="Li J."/>
            <person name="Feng Y."/>
            <person name="Xiao L."/>
        </authorList>
    </citation>
    <scope>NUCLEOTIDE SEQUENCE</scope>
    <source>
        <strain evidence="3">25894</strain>
    </source>
</reference>
<proteinExistence type="predicted"/>
<sequence>MRKHGLAEWRRLWICVSALVGAALVGESPSRAYEFTNKIIVNSSPVEELFKMRYDNESQELESLRSVIGEPWEGFEVVKVQLNSSRVGVRGETEGDGETEAGSPAGEERRMVFGKYRRLKVKYPLGSRKRLISLQNCVTGMTASINFSPMRIKTEFSIYLPFGSNIDPINHQGLTYLMGFIFLNMGSDVDNYALDFGEYIERQNDSSMTSVTVSSLYTKLSVTVSDLNALEALRRFTDSVGYESGGPRSSNPRQDRSGEIYIKSKPITTRKLLNSLCRLYYIYKSCLRDEEYRISYIKTSMRASESRKNNETDLEEPISEYFSSCGIFSTYWQEKLTSLSSNICSMQSRIAEESLPSGVQDWLYDLKLLIREHYESYWTPENMYLYIDSALDYRLFEGSLAAKMAVFGTECEEKKGFFVGNDLVTKGIERNKERMGAIEDHRYGEIVESGPEKLEEAIKVFNIVPLSYNKSVLDIDYSIDLSNIVHAVSISLTRVMDVVTTLYLDSIMIRRLRDELGIIKDFRLTWRLHYSYLKLRMIFRFFLKTRDVYSAKRVVEDFYSYSIFLLRQFERAGKDKQDRPEFRVSKELFGVVDEIQRLNEVSWQLQYLHEDLPTQLTTPINNCGVPIQVSQQQNTNPNWIKNEIRIYDPLIYKNYPQLILSSIHRSHARLPVECELAGRDGCSAFRMGSDGRISEAVSTADTGSIVFVLLEFIIRRITELRASVIFTDPYFRYRTDFVLNVKAYNHHEYVNLQFSSYYERNILFKEQDIVEFENKEAWMVPNKIVNLESSLVVPSYRQSANSTQSAERLLTPRISYRGELGITLNLDNLRFYSPIVFARSIIRTKISSCRIFGDDFCDTNNIPKRQRGLIMLSILSDIFNLSIENFWESEPIPGYGNLVSGLFHTSETRYSNWRVPGALTKPFHFGSLTIEKNEIELNFVGPSCSLLEYIRLLFEQMSLRFKPLETTEFYQNLRDFMKNEIKKRRNRTPIDYIRYYQGVLQYEDCFEDELFTNTGISITYDNYLTFHNFIIETFFGRDSRKPRQKGFMETIILGINDSQFNKAYTETVFNWVFFERPESYKKICMLQEPYFAFPVEDEPLIIRQVFTDGILTVSSASIRFQLPCNKNSSTGFSSPLSSNDLFFENEEHTWETNDNAQPRCIFNIVVSRILERIFRSYYPIVVKKLAMEISQSHNGTSLPRGPGSGPSVRGEAEPSWTASRSFPSSETPSRGSKPTSSTTRKDSPSSTSAPSRATSSNTTAPKKKSKSETSASPYLKCPNGDITITGDETHVMLFGH</sequence>